<dbReference type="Pfam" id="PF00083">
    <property type="entry name" value="Sugar_tr"/>
    <property type="match status" value="1"/>
</dbReference>
<proteinExistence type="inferred from homology"/>
<feature type="transmembrane region" description="Helical" evidence="29">
    <location>
        <begin position="264"/>
        <end position="282"/>
    </location>
</feature>
<protein>
    <recommendedName>
        <fullName evidence="26">Solute carrier family 22 member 3</fullName>
    </recommendedName>
    <alternativeName>
        <fullName evidence="27">Organic cation transporter 3</fullName>
    </alternativeName>
</protein>
<evidence type="ECO:0000256" key="9">
    <source>
        <dbReference type="ARBA" id="ARBA00022989"/>
    </source>
</evidence>
<comment type="catalytic activity">
    <reaction evidence="25">
        <text>histamine(out) = histamine(in)</text>
        <dbReference type="Rhea" id="RHEA:73879"/>
        <dbReference type="ChEBI" id="CHEBI:58432"/>
    </reaction>
</comment>
<evidence type="ECO:0000256" key="14">
    <source>
        <dbReference type="ARBA" id="ARBA00023242"/>
    </source>
</evidence>
<dbReference type="GO" id="GO:0015651">
    <property type="term" value="F:quaternary ammonium group transmembrane transporter activity"/>
    <property type="evidence" value="ECO:0007669"/>
    <property type="project" value="UniProtKB-ARBA"/>
</dbReference>
<keyword evidence="32" id="KW-1185">Reference proteome</keyword>
<keyword evidence="14" id="KW-0539">Nucleus</keyword>
<feature type="transmembrane region" description="Helical" evidence="29">
    <location>
        <begin position="429"/>
        <end position="452"/>
    </location>
</feature>
<comment type="catalytic activity">
    <reaction evidence="15">
        <text>agmatine(out) = agmatine(in)</text>
        <dbReference type="Rhea" id="RHEA:72131"/>
        <dbReference type="ChEBI" id="CHEBI:58145"/>
    </reaction>
</comment>
<evidence type="ECO:0000256" key="11">
    <source>
        <dbReference type="ARBA" id="ARBA00023128"/>
    </source>
</evidence>
<dbReference type="GO" id="GO:0005326">
    <property type="term" value="F:neurotransmitter transmembrane transporter activity"/>
    <property type="evidence" value="ECO:0007669"/>
    <property type="project" value="UniProtKB-ARBA"/>
</dbReference>
<comment type="catalytic activity">
    <reaction evidence="19">
        <text>dopamine(out) = dopamine(in)</text>
        <dbReference type="Rhea" id="RHEA:73863"/>
        <dbReference type="ChEBI" id="CHEBI:59905"/>
    </reaction>
</comment>
<comment type="caution">
    <text evidence="31">The sequence shown here is derived from an EMBL/GenBank/DDBJ whole genome shotgun (WGS) entry which is preliminary data.</text>
</comment>
<evidence type="ECO:0000256" key="28">
    <source>
        <dbReference type="SAM" id="MobiDB-lite"/>
    </source>
</evidence>
<dbReference type="InterPro" id="IPR004749">
    <property type="entry name" value="Orgcat_transp/SVOP"/>
</dbReference>
<comment type="catalytic activity">
    <reaction evidence="21">
        <text>(R)-salsolinol(in) = (R)-salsolinol(out)</text>
        <dbReference type="Rhea" id="RHEA:74791"/>
        <dbReference type="ChEBI" id="CHEBI:194082"/>
    </reaction>
</comment>
<dbReference type="SUPFAM" id="SSF103473">
    <property type="entry name" value="MFS general substrate transporter"/>
    <property type="match status" value="1"/>
</dbReference>
<evidence type="ECO:0000256" key="24">
    <source>
        <dbReference type="ARBA" id="ARBA00036998"/>
    </source>
</evidence>
<feature type="transmembrane region" description="Helical" evidence="29">
    <location>
        <begin position="464"/>
        <end position="484"/>
    </location>
</feature>
<dbReference type="STRING" id="75743.A0A401P3K0"/>
<evidence type="ECO:0000256" key="7">
    <source>
        <dbReference type="ARBA" id="ARBA00022475"/>
    </source>
</evidence>
<keyword evidence="11" id="KW-0496">Mitochondrion</keyword>
<evidence type="ECO:0000256" key="18">
    <source>
        <dbReference type="ARBA" id="ARBA00036470"/>
    </source>
</evidence>
<dbReference type="Proteomes" id="UP000288216">
    <property type="component" value="Unassembled WGS sequence"/>
</dbReference>
<feature type="region of interest" description="Disordered" evidence="28">
    <location>
        <begin position="534"/>
        <end position="569"/>
    </location>
</feature>
<feature type="transmembrane region" description="Helical" evidence="29">
    <location>
        <begin position="20"/>
        <end position="44"/>
    </location>
</feature>
<feature type="transmembrane region" description="Helical" evidence="29">
    <location>
        <begin position="178"/>
        <end position="197"/>
    </location>
</feature>
<dbReference type="OMA" id="EGWEYHY"/>
<keyword evidence="6" id="KW-0813">Transport</keyword>
<comment type="similarity">
    <text evidence="5">Belongs to the major facilitator (TC 2.A.1) superfamily. Organic cation transporter (TC 2.A.1.19) family.</text>
</comment>
<dbReference type="PANTHER" id="PTHR24064">
    <property type="entry name" value="SOLUTE CARRIER FAMILY 22 MEMBER"/>
    <property type="match status" value="1"/>
</dbReference>
<evidence type="ECO:0000256" key="17">
    <source>
        <dbReference type="ARBA" id="ARBA00035901"/>
    </source>
</evidence>
<evidence type="ECO:0000256" key="27">
    <source>
        <dbReference type="ARBA" id="ARBA00079877"/>
    </source>
</evidence>
<feature type="transmembrane region" description="Helical" evidence="29">
    <location>
        <begin position="236"/>
        <end position="258"/>
    </location>
</feature>
<keyword evidence="12 29" id="KW-0472">Membrane</keyword>
<feature type="transmembrane region" description="Helical" evidence="29">
    <location>
        <begin position="490"/>
        <end position="513"/>
    </location>
</feature>
<dbReference type="GO" id="GO:0015872">
    <property type="term" value="P:dopamine transport"/>
    <property type="evidence" value="ECO:0007669"/>
    <property type="project" value="UniProtKB-ARBA"/>
</dbReference>
<evidence type="ECO:0000256" key="23">
    <source>
        <dbReference type="ARBA" id="ARBA00036845"/>
    </source>
</evidence>
<dbReference type="OrthoDB" id="5141738at2759"/>
<dbReference type="InterPro" id="IPR036259">
    <property type="entry name" value="MFS_trans_sf"/>
</dbReference>
<evidence type="ECO:0000256" key="29">
    <source>
        <dbReference type="SAM" id="Phobius"/>
    </source>
</evidence>
<dbReference type="InterPro" id="IPR005828">
    <property type="entry name" value="MFS_sugar_transport-like"/>
</dbReference>
<comment type="catalytic activity">
    <reaction evidence="23">
        <text>(R)-noradrenaline(out) = (R)-noradrenaline(in)</text>
        <dbReference type="Rhea" id="RHEA:73871"/>
        <dbReference type="ChEBI" id="CHEBI:72587"/>
    </reaction>
</comment>
<dbReference type="EMBL" id="BFAA01008446">
    <property type="protein sequence ID" value="GCB67698.1"/>
    <property type="molecule type" value="Genomic_DNA"/>
</dbReference>
<dbReference type="GO" id="GO:0016323">
    <property type="term" value="C:basolateral plasma membrane"/>
    <property type="evidence" value="ECO:0007669"/>
    <property type="project" value="UniProtKB-SubCell"/>
</dbReference>
<evidence type="ECO:0000256" key="21">
    <source>
        <dbReference type="ARBA" id="ARBA00036661"/>
    </source>
</evidence>
<dbReference type="GO" id="GO:0051608">
    <property type="term" value="P:histamine transport"/>
    <property type="evidence" value="ECO:0007669"/>
    <property type="project" value="UniProtKB-ARBA"/>
</dbReference>
<evidence type="ECO:0000256" key="2">
    <source>
        <dbReference type="ARBA" id="ARBA00004424"/>
    </source>
</evidence>
<comment type="subcellular location">
    <subcellularLocation>
        <location evidence="2">Apical cell membrane</location>
        <topology evidence="2">Multi-pass membrane protein</topology>
    </subcellularLocation>
    <subcellularLocation>
        <location evidence="3">Basolateral cell membrane</location>
        <topology evidence="3">Multi-pass membrane protein</topology>
    </subcellularLocation>
    <subcellularLocation>
        <location evidence="1">Mitochondrion membrane</location>
    </subcellularLocation>
    <subcellularLocation>
        <location evidence="4">Nucleus outer membrane</location>
    </subcellularLocation>
</comment>
<dbReference type="GO" id="GO:0006837">
    <property type="term" value="P:serotonin transport"/>
    <property type="evidence" value="ECO:0007669"/>
    <property type="project" value="UniProtKB-ARBA"/>
</dbReference>
<sequence length="569" mass="63244">MTTFDDLLEDVGEFGVYQKTVLFLLCLATAVFSYLYVGIVFLAVTPNHWCRSPGVAELREKCGWSLEEEWNHTLPPEQAGSSSYSRCERYAIDWNATSTGCETPLLFFQNGSAELPITTCKDGWEFEDGSFPSIVTEFGLVCAEAWKVDLSQACLNLGFMVGTIFLGFGADIYGRKRCFLFSIFSTSVAGLAVAFAPNYLWFTIFRTLQGLLSKGGWLSAYVLITELVGMEYRRTVGVVTQMCFSFGLIVLAAVAYLIPAWRNLQLTATIPNFCILTYYWLMPESPRWLLSRKNKEEAMKVLQKIAKKNRQTFSINIETVQIEDCDNALKSPSFSDLVTTPQIRKHTFILMFNWFASALVYLGLVMRLGILGGNIYINFFISGVVEIPAAIIIILLIDRVGRRFPFAAGNFLAGASCLITAIIPNDLYWLKAVISSLGKLGITATFLMVCFVNTELYPTFLRNFAVSVCSTMSDIGGIVAPFILYRLAHIWIEMPLVVFGVIALIAGALVLLLPETMGMALPETIEDAENIGREKKTAPKATHELFPLHPSVETSSNKQPVSEKMIPSS</sequence>
<evidence type="ECO:0000256" key="13">
    <source>
        <dbReference type="ARBA" id="ARBA00023180"/>
    </source>
</evidence>
<dbReference type="GO" id="GO:0005640">
    <property type="term" value="C:nuclear outer membrane"/>
    <property type="evidence" value="ECO:0007669"/>
    <property type="project" value="UniProtKB-SubCell"/>
</dbReference>
<dbReference type="InterPro" id="IPR005829">
    <property type="entry name" value="Sugar_transporter_CS"/>
</dbReference>
<evidence type="ECO:0000256" key="16">
    <source>
        <dbReference type="ARBA" id="ARBA00035897"/>
    </source>
</evidence>
<dbReference type="GO" id="GO:0031966">
    <property type="term" value="C:mitochondrial membrane"/>
    <property type="evidence" value="ECO:0007669"/>
    <property type="project" value="UniProtKB-SubCell"/>
</dbReference>
<evidence type="ECO:0000313" key="31">
    <source>
        <dbReference type="EMBL" id="GCB67698.1"/>
    </source>
</evidence>
<keyword evidence="9 29" id="KW-1133">Transmembrane helix</keyword>
<evidence type="ECO:0000256" key="12">
    <source>
        <dbReference type="ARBA" id="ARBA00023136"/>
    </source>
</evidence>
<evidence type="ECO:0000256" key="6">
    <source>
        <dbReference type="ARBA" id="ARBA00022448"/>
    </source>
</evidence>
<dbReference type="PROSITE" id="PS50850">
    <property type="entry name" value="MFS"/>
    <property type="match status" value="1"/>
</dbReference>
<comment type="catalytic activity">
    <reaction evidence="20">
        <text>spermidine(in) = spermidine(out)</text>
        <dbReference type="Rhea" id="RHEA:35039"/>
        <dbReference type="ChEBI" id="CHEBI:57834"/>
    </reaction>
</comment>
<comment type="catalytic activity">
    <reaction evidence="22">
        <text>guanidine(out) = guanidine(in)</text>
        <dbReference type="Rhea" id="RHEA:73883"/>
        <dbReference type="ChEBI" id="CHEBI:30087"/>
    </reaction>
</comment>
<dbReference type="GO" id="GO:0016324">
    <property type="term" value="C:apical plasma membrane"/>
    <property type="evidence" value="ECO:0007669"/>
    <property type="project" value="UniProtKB-SubCell"/>
</dbReference>
<feature type="transmembrane region" description="Helical" evidence="29">
    <location>
        <begin position="376"/>
        <end position="397"/>
    </location>
</feature>
<evidence type="ECO:0000256" key="19">
    <source>
        <dbReference type="ARBA" id="ARBA00036483"/>
    </source>
</evidence>
<evidence type="ECO:0000256" key="4">
    <source>
        <dbReference type="ARBA" id="ARBA00004649"/>
    </source>
</evidence>
<reference evidence="31 32" key="1">
    <citation type="journal article" date="2018" name="Nat. Ecol. Evol.">
        <title>Shark genomes provide insights into elasmobranch evolution and the origin of vertebrates.</title>
        <authorList>
            <person name="Hara Y"/>
            <person name="Yamaguchi K"/>
            <person name="Onimaru K"/>
            <person name="Kadota M"/>
            <person name="Koyanagi M"/>
            <person name="Keeley SD"/>
            <person name="Tatsumi K"/>
            <person name="Tanaka K"/>
            <person name="Motone F"/>
            <person name="Kageyama Y"/>
            <person name="Nozu R"/>
            <person name="Adachi N"/>
            <person name="Nishimura O"/>
            <person name="Nakagawa R"/>
            <person name="Tanegashima C"/>
            <person name="Kiyatake I"/>
            <person name="Matsumoto R"/>
            <person name="Murakumo K"/>
            <person name="Nishida K"/>
            <person name="Terakita A"/>
            <person name="Kuratani S"/>
            <person name="Sato K"/>
            <person name="Hyodo S Kuraku.S."/>
        </authorList>
    </citation>
    <scope>NUCLEOTIDE SEQUENCE [LARGE SCALE GENOMIC DNA]</scope>
</reference>
<dbReference type="Gene3D" id="1.20.1250.20">
    <property type="entry name" value="MFS general substrate transporter like domains"/>
    <property type="match status" value="1"/>
</dbReference>
<name>A0A401P3K0_SCYTO</name>
<evidence type="ECO:0000259" key="30">
    <source>
        <dbReference type="PROSITE" id="PS50850"/>
    </source>
</evidence>
<keyword evidence="13" id="KW-0325">Glycoprotein</keyword>
<feature type="transmembrane region" description="Helical" evidence="29">
    <location>
        <begin position="348"/>
        <end position="370"/>
    </location>
</feature>
<comment type="catalytic activity">
    <reaction evidence="18">
        <text>serotonin(out) = serotonin(in)</text>
        <dbReference type="Rhea" id="RHEA:73867"/>
        <dbReference type="ChEBI" id="CHEBI:350546"/>
    </reaction>
</comment>
<dbReference type="FunFam" id="1.20.1250.20:FF:000165">
    <property type="entry name" value="Solute carrier family 22 member 3"/>
    <property type="match status" value="1"/>
</dbReference>
<dbReference type="AlphaFoldDB" id="A0A401P3K0"/>
<dbReference type="InterPro" id="IPR020846">
    <property type="entry name" value="MFS_dom"/>
</dbReference>
<evidence type="ECO:0000256" key="20">
    <source>
        <dbReference type="ARBA" id="ARBA00036490"/>
    </source>
</evidence>
<dbReference type="PROSITE" id="PS00216">
    <property type="entry name" value="SUGAR_TRANSPORT_1"/>
    <property type="match status" value="2"/>
</dbReference>
<evidence type="ECO:0000313" key="32">
    <source>
        <dbReference type="Proteomes" id="UP000288216"/>
    </source>
</evidence>
<comment type="catalytic activity">
    <reaction evidence="16">
        <text>(R)-adrenaline(out) = (R)-adrenaline(in)</text>
        <dbReference type="Rhea" id="RHEA:73875"/>
        <dbReference type="ChEBI" id="CHEBI:71406"/>
    </reaction>
</comment>
<evidence type="ECO:0000256" key="26">
    <source>
        <dbReference type="ARBA" id="ARBA00072456"/>
    </source>
</evidence>
<organism evidence="31 32">
    <name type="scientific">Scyliorhinus torazame</name>
    <name type="common">Cloudy catshark</name>
    <name type="synonym">Catulus torazame</name>
    <dbReference type="NCBI Taxonomy" id="75743"/>
    <lineage>
        <taxon>Eukaryota</taxon>
        <taxon>Metazoa</taxon>
        <taxon>Chordata</taxon>
        <taxon>Craniata</taxon>
        <taxon>Vertebrata</taxon>
        <taxon>Chondrichthyes</taxon>
        <taxon>Elasmobranchii</taxon>
        <taxon>Galeomorphii</taxon>
        <taxon>Galeoidea</taxon>
        <taxon>Carcharhiniformes</taxon>
        <taxon>Scyliorhinidae</taxon>
        <taxon>Scyliorhinus</taxon>
    </lineage>
</organism>
<evidence type="ECO:0000256" key="25">
    <source>
        <dbReference type="ARBA" id="ARBA00037001"/>
    </source>
</evidence>
<evidence type="ECO:0000256" key="8">
    <source>
        <dbReference type="ARBA" id="ARBA00022692"/>
    </source>
</evidence>
<dbReference type="GO" id="GO:0006811">
    <property type="term" value="P:monoatomic ion transport"/>
    <property type="evidence" value="ECO:0007669"/>
    <property type="project" value="UniProtKB-KW"/>
</dbReference>
<comment type="catalytic activity">
    <reaction evidence="17">
        <text>L-histidyl-L-proline diketopiperazine(in) = L-histidyl-L-proline diketopiperazine(out)</text>
        <dbReference type="Rhea" id="RHEA:74787"/>
        <dbReference type="ChEBI" id="CHEBI:90039"/>
    </reaction>
</comment>
<evidence type="ECO:0000256" key="15">
    <source>
        <dbReference type="ARBA" id="ARBA00035884"/>
    </source>
</evidence>
<evidence type="ECO:0000256" key="10">
    <source>
        <dbReference type="ARBA" id="ARBA00023065"/>
    </source>
</evidence>
<gene>
    <name evidence="31" type="ORF">scyTo_0015145</name>
</gene>
<accession>A0A401P3K0</accession>
<keyword evidence="7" id="KW-1003">Cell membrane</keyword>
<evidence type="ECO:0000256" key="22">
    <source>
        <dbReference type="ARBA" id="ARBA00036754"/>
    </source>
</evidence>
<dbReference type="GO" id="GO:0008504">
    <property type="term" value="F:monoamine transmembrane transporter activity"/>
    <property type="evidence" value="ECO:0007669"/>
    <property type="project" value="UniProtKB-ARBA"/>
</dbReference>
<feature type="compositionally biased region" description="Basic and acidic residues" evidence="28">
    <location>
        <begin position="534"/>
        <end position="543"/>
    </location>
</feature>
<evidence type="ECO:0000256" key="1">
    <source>
        <dbReference type="ARBA" id="ARBA00004325"/>
    </source>
</evidence>
<dbReference type="NCBIfam" id="TIGR00898">
    <property type="entry name" value="2A0119"/>
    <property type="match status" value="1"/>
</dbReference>
<evidence type="ECO:0000256" key="5">
    <source>
        <dbReference type="ARBA" id="ARBA00009203"/>
    </source>
</evidence>
<keyword evidence="8 29" id="KW-0812">Transmembrane</keyword>
<dbReference type="GO" id="GO:0015874">
    <property type="term" value="P:norepinephrine transport"/>
    <property type="evidence" value="ECO:0007669"/>
    <property type="project" value="UniProtKB-ARBA"/>
</dbReference>
<feature type="domain" description="Major facilitator superfamily (MFS) profile" evidence="30">
    <location>
        <begin position="99"/>
        <end position="518"/>
    </location>
</feature>
<evidence type="ECO:0000256" key="3">
    <source>
        <dbReference type="ARBA" id="ARBA00004554"/>
    </source>
</evidence>
<comment type="catalytic activity">
    <reaction evidence="24">
        <text>tyramine(in) = tyramine(out)</text>
        <dbReference type="Rhea" id="RHEA:74783"/>
        <dbReference type="ChEBI" id="CHEBI:327995"/>
    </reaction>
</comment>
<keyword evidence="10" id="KW-0406">Ion transport</keyword>
<feature type="transmembrane region" description="Helical" evidence="29">
    <location>
        <begin position="404"/>
        <end position="423"/>
    </location>
</feature>